<evidence type="ECO:0000313" key="2">
    <source>
        <dbReference type="EMBL" id="KFH15325.1"/>
    </source>
</evidence>
<dbReference type="AlphaFoldDB" id="A0A086QRU3"/>
<gene>
    <name evidence="2" type="ORF">TGMAS_413930</name>
</gene>
<organism evidence="2 3">
    <name type="scientific">Toxoplasma gondii MAS</name>
    <dbReference type="NCBI Taxonomy" id="943118"/>
    <lineage>
        <taxon>Eukaryota</taxon>
        <taxon>Sar</taxon>
        <taxon>Alveolata</taxon>
        <taxon>Apicomplexa</taxon>
        <taxon>Conoidasida</taxon>
        <taxon>Coccidia</taxon>
        <taxon>Eucoccidiorida</taxon>
        <taxon>Eimeriorina</taxon>
        <taxon>Sarcocystidae</taxon>
        <taxon>Toxoplasma</taxon>
    </lineage>
</organism>
<protein>
    <submittedName>
        <fullName evidence="2">Putative 26s proteasome subunit p55</fullName>
    </submittedName>
</protein>
<dbReference type="EMBL" id="AEXC02000924">
    <property type="protein sequence ID" value="KFH15325.1"/>
    <property type="molecule type" value="Genomic_DNA"/>
</dbReference>
<sequence length="83" mass="9484">GRLSHFFQIFVEVERARLVLMLAEMKEAEGKIDEAATILQEVQSLQCYILFLLLAPFDDEAKQLAQTVQTMEAKKLKEIPVFA</sequence>
<dbReference type="GO" id="GO:0005737">
    <property type="term" value="C:cytoplasm"/>
    <property type="evidence" value="ECO:0007669"/>
    <property type="project" value="TreeGrafter"/>
</dbReference>
<dbReference type="InterPro" id="IPR040134">
    <property type="entry name" value="PSMD12/CSN4"/>
</dbReference>
<reference evidence="2 3" key="1">
    <citation type="submission" date="2014-04" db="EMBL/GenBank/DDBJ databases">
        <authorList>
            <person name="Sibley D."/>
            <person name="Venepally P."/>
            <person name="Karamycheva S."/>
            <person name="Hadjithomas M."/>
            <person name="Khan A."/>
            <person name="Brunk B."/>
            <person name="Roos D."/>
            <person name="Caler E."/>
            <person name="Lorenzi H."/>
        </authorList>
    </citation>
    <scope>NUCLEOTIDE SEQUENCE [LARGE SCALE GENOMIC DNA]</scope>
    <source>
        <strain evidence="2 3">MAS</strain>
    </source>
</reference>
<proteinExistence type="predicted"/>
<comment type="caution">
    <text evidence="2">The sequence shown here is derived from an EMBL/GenBank/DDBJ whole genome shotgun (WGS) entry which is preliminary data.</text>
</comment>
<dbReference type="InterPro" id="IPR054559">
    <property type="entry name" value="PSMD12-CSN4-like_N"/>
</dbReference>
<dbReference type="PANTHER" id="PTHR10855:SF1">
    <property type="entry name" value="26S PROTEASOME NON-ATPASE REGULATORY SUBUNIT 12"/>
    <property type="match status" value="1"/>
</dbReference>
<dbReference type="GO" id="GO:0008541">
    <property type="term" value="C:proteasome regulatory particle, lid subcomplex"/>
    <property type="evidence" value="ECO:0007669"/>
    <property type="project" value="TreeGrafter"/>
</dbReference>
<accession>A0A086QRU3</accession>
<feature type="domain" description="PSMD12/CSN4-like N-terminal" evidence="1">
    <location>
        <begin position="8"/>
        <end position="43"/>
    </location>
</feature>
<dbReference type="PANTHER" id="PTHR10855">
    <property type="entry name" value="26S PROTEASOME NON-ATPASE REGULATORY SUBUNIT 12/COP9 SIGNALOSOME COMPLEX SUBUNIT 4"/>
    <property type="match status" value="1"/>
</dbReference>
<evidence type="ECO:0000313" key="3">
    <source>
        <dbReference type="Proteomes" id="UP000028821"/>
    </source>
</evidence>
<dbReference type="Pfam" id="PF22241">
    <property type="entry name" value="PSMD12-CSN4_N"/>
    <property type="match status" value="1"/>
</dbReference>
<feature type="non-terminal residue" evidence="2">
    <location>
        <position position="1"/>
    </location>
</feature>
<dbReference type="Proteomes" id="UP000028821">
    <property type="component" value="Unassembled WGS sequence"/>
</dbReference>
<dbReference type="VEuPathDB" id="ToxoDB:TGMAS_413930"/>
<evidence type="ECO:0000259" key="1">
    <source>
        <dbReference type="Pfam" id="PF22241"/>
    </source>
</evidence>
<keyword evidence="2" id="KW-0647">Proteasome</keyword>
<name>A0A086QRU3_TOXGO</name>